<name>A0A1I0ULY5_9GAMM</name>
<dbReference type="KEGG" id="poj:PtoMrB4_31140"/>
<reference evidence="1 2" key="1">
    <citation type="journal article" date="2020" name="Microbiol. Resour. Announc.">
        <title>Complete genome sequence of Pseudomonas otitidis strain MrB4, isolated from Lake Biwa in Japan.</title>
        <authorList>
            <person name="Miyazaki K."/>
            <person name="Hase E."/>
            <person name="Maruya T."/>
        </authorList>
    </citation>
    <scope>NUCLEOTIDE SEQUENCE [LARGE SCALE GENOMIC DNA]</scope>
    <source>
        <strain evidence="1 2">MrB4</strain>
    </source>
</reference>
<protein>
    <submittedName>
        <fullName evidence="1">Uncharacterized protein</fullName>
    </submittedName>
</protein>
<dbReference type="EMBL" id="AP022642">
    <property type="protein sequence ID" value="BCA29137.1"/>
    <property type="molecule type" value="Genomic_DNA"/>
</dbReference>
<sequence>MKSNLQIIADHYEASARGDLAGMLAEVASNVRWTEMDGFPCAGTWVGPEEVVAQVFSVLARDWEGYRFELDALVDGGASIVGIGTYRGVHRTTGKAMAARVAHHWQLEGGRITAFEQFTDTLRVAQAMA</sequence>
<dbReference type="SUPFAM" id="SSF54427">
    <property type="entry name" value="NTF2-like"/>
    <property type="match status" value="1"/>
</dbReference>
<dbReference type="InterPro" id="IPR032710">
    <property type="entry name" value="NTF2-like_dom_sf"/>
</dbReference>
<evidence type="ECO:0000313" key="2">
    <source>
        <dbReference type="Proteomes" id="UP000501237"/>
    </source>
</evidence>
<dbReference type="Pfam" id="PF12680">
    <property type="entry name" value="SnoaL_2"/>
    <property type="match status" value="1"/>
</dbReference>
<dbReference type="PANTHER" id="PTHR41252:SF1">
    <property type="entry name" value="BLR2505 PROTEIN"/>
    <property type="match status" value="1"/>
</dbReference>
<gene>
    <name evidence="1" type="ORF">PtoMrB4_31140</name>
</gene>
<dbReference type="InterPro" id="IPR037401">
    <property type="entry name" value="SnoaL-like"/>
</dbReference>
<dbReference type="Proteomes" id="UP000501237">
    <property type="component" value="Chromosome"/>
</dbReference>
<dbReference type="GeneID" id="57398328"/>
<dbReference type="STRING" id="319939.SAMN05216263_116103"/>
<accession>A0A1I0ULY5</accession>
<organism evidence="1 2">
    <name type="scientific">Metapseudomonas otitidis</name>
    <dbReference type="NCBI Taxonomy" id="319939"/>
    <lineage>
        <taxon>Bacteria</taxon>
        <taxon>Pseudomonadati</taxon>
        <taxon>Pseudomonadota</taxon>
        <taxon>Gammaproteobacteria</taxon>
        <taxon>Pseudomonadales</taxon>
        <taxon>Pseudomonadaceae</taxon>
        <taxon>Metapseudomonas</taxon>
    </lineage>
</organism>
<proteinExistence type="predicted"/>
<dbReference type="PANTHER" id="PTHR41252">
    <property type="entry name" value="BLR2505 PROTEIN"/>
    <property type="match status" value="1"/>
</dbReference>
<dbReference type="AlphaFoldDB" id="A0A1I0ULY5"/>
<evidence type="ECO:0000313" key="1">
    <source>
        <dbReference type="EMBL" id="BCA29137.1"/>
    </source>
</evidence>
<dbReference type="Gene3D" id="3.10.450.50">
    <property type="match status" value="1"/>
</dbReference>
<dbReference type="RefSeq" id="WP_074972158.1">
    <property type="nucleotide sequence ID" value="NZ_AP022642.1"/>
</dbReference>